<feature type="signal peptide" evidence="1">
    <location>
        <begin position="1"/>
        <end position="31"/>
    </location>
</feature>
<organism evidence="2 3">
    <name type="scientific">Streptomyces scabichelini</name>
    <dbReference type="NCBI Taxonomy" id="2711217"/>
    <lineage>
        <taxon>Bacteria</taxon>
        <taxon>Bacillati</taxon>
        <taxon>Actinomycetota</taxon>
        <taxon>Actinomycetes</taxon>
        <taxon>Kitasatosporales</taxon>
        <taxon>Streptomycetaceae</taxon>
        <taxon>Streptomyces</taxon>
    </lineage>
</organism>
<evidence type="ECO:0008006" key="4">
    <source>
        <dbReference type="Google" id="ProtNLM"/>
    </source>
</evidence>
<gene>
    <name evidence="2" type="ORF">G5C60_32065</name>
</gene>
<dbReference type="Proteomes" id="UP000472335">
    <property type="component" value="Unassembled WGS sequence"/>
</dbReference>
<evidence type="ECO:0000256" key="1">
    <source>
        <dbReference type="SAM" id="SignalP"/>
    </source>
</evidence>
<feature type="chain" id="PRO_5038909728" description="Secreted protein" evidence="1">
    <location>
        <begin position="32"/>
        <end position="135"/>
    </location>
</feature>
<keyword evidence="1" id="KW-0732">Signal</keyword>
<evidence type="ECO:0000313" key="2">
    <source>
        <dbReference type="EMBL" id="NGO12118.1"/>
    </source>
</evidence>
<protein>
    <recommendedName>
        <fullName evidence="4">Secreted protein</fullName>
    </recommendedName>
</protein>
<reference evidence="2 3" key="1">
    <citation type="submission" date="2020-02" db="EMBL/GenBank/DDBJ databases">
        <title>Whole-genome analyses of novel actinobacteria.</title>
        <authorList>
            <person name="Sahin N."/>
            <person name="Gencbay T."/>
        </authorList>
    </citation>
    <scope>NUCLEOTIDE SEQUENCE [LARGE SCALE GENOMIC DNA]</scope>
    <source>
        <strain evidence="2 3">HC44</strain>
    </source>
</reference>
<dbReference type="AlphaFoldDB" id="A0A6G4VDA5"/>
<accession>A0A6G4VDA5</accession>
<dbReference type="EMBL" id="JAAKZY010000128">
    <property type="protein sequence ID" value="NGO12118.1"/>
    <property type="molecule type" value="Genomic_DNA"/>
</dbReference>
<sequence length="135" mass="14380">MRLLNRGVALVGASAALVLGGTLAMAPTAVAGEDSRYAYTTDPSPAGGKARFIADGDTIQACDLHTDGYYVWGHLYYLMGSFIESVREETTGDCDGDNHNIGENRYVWVATCLGDSTGANLRYCTETADWTIGVS</sequence>
<name>A0A6G4VDA5_9ACTN</name>
<comment type="caution">
    <text evidence="2">The sequence shown here is derived from an EMBL/GenBank/DDBJ whole genome shotgun (WGS) entry which is preliminary data.</text>
</comment>
<dbReference type="RefSeq" id="WP_165264516.1">
    <property type="nucleotide sequence ID" value="NZ_JAAKZY010000128.1"/>
</dbReference>
<proteinExistence type="predicted"/>
<keyword evidence="3" id="KW-1185">Reference proteome</keyword>
<evidence type="ECO:0000313" key="3">
    <source>
        <dbReference type="Proteomes" id="UP000472335"/>
    </source>
</evidence>